<dbReference type="Proteomes" id="UP000677913">
    <property type="component" value="Unassembled WGS sequence"/>
</dbReference>
<reference evidence="1" key="1">
    <citation type="submission" date="2021-04" db="EMBL/GenBank/DDBJ databases">
        <title>Genome based classification of Actinospica acidithermotolerans sp. nov., an actinobacterium isolated from an Indonesian hot spring.</title>
        <authorList>
            <person name="Kusuma A.B."/>
            <person name="Putra K.E."/>
            <person name="Nafisah S."/>
            <person name="Loh J."/>
            <person name="Nouioui I."/>
            <person name="Goodfellow M."/>
        </authorList>
    </citation>
    <scope>NUCLEOTIDE SEQUENCE</scope>
    <source>
        <strain evidence="1">DSM 45618</strain>
    </source>
</reference>
<name>A0A8J7WRP8_9ACTN</name>
<proteinExistence type="predicted"/>
<accession>A0A8J7WRP8</accession>
<dbReference type="RefSeq" id="WP_211469310.1">
    <property type="nucleotide sequence ID" value="NZ_JAGSXH010000065.1"/>
</dbReference>
<evidence type="ECO:0000313" key="1">
    <source>
        <dbReference type="EMBL" id="MBS2964949.1"/>
    </source>
</evidence>
<dbReference type="EMBL" id="JAGSXH010000065">
    <property type="protein sequence ID" value="MBS2964949.1"/>
    <property type="molecule type" value="Genomic_DNA"/>
</dbReference>
<evidence type="ECO:0000313" key="2">
    <source>
        <dbReference type="Proteomes" id="UP000677913"/>
    </source>
</evidence>
<dbReference type="AlphaFoldDB" id="A0A8J7WRP8"/>
<keyword evidence="2" id="KW-1185">Reference proteome</keyword>
<protein>
    <submittedName>
        <fullName evidence="1">Uncharacterized protein</fullName>
    </submittedName>
</protein>
<organism evidence="1 2">
    <name type="scientific">Actinocrinis puniceicyclus</name>
    <dbReference type="NCBI Taxonomy" id="977794"/>
    <lineage>
        <taxon>Bacteria</taxon>
        <taxon>Bacillati</taxon>
        <taxon>Actinomycetota</taxon>
        <taxon>Actinomycetes</taxon>
        <taxon>Catenulisporales</taxon>
        <taxon>Actinospicaceae</taxon>
        <taxon>Actinocrinis</taxon>
    </lineage>
</organism>
<sequence>MRDFTDNIDIDHQFASCPLRPMGSAYDGSWYERPVAVWARMTSAHMHKLVEA</sequence>
<comment type="caution">
    <text evidence="1">The sequence shown here is derived from an EMBL/GenBank/DDBJ whole genome shotgun (WGS) entry which is preliminary data.</text>
</comment>
<gene>
    <name evidence="1" type="ORF">KGA66_17970</name>
</gene>